<keyword evidence="3" id="KW-1185">Reference proteome</keyword>
<name>A0A0D0AP88_9AGAR</name>
<feature type="region of interest" description="Disordered" evidence="1">
    <location>
        <begin position="223"/>
        <end position="265"/>
    </location>
</feature>
<evidence type="ECO:0000313" key="2">
    <source>
        <dbReference type="EMBL" id="KIK52055.1"/>
    </source>
</evidence>
<protein>
    <submittedName>
        <fullName evidence="2">Uncharacterized protein</fullName>
    </submittedName>
</protein>
<reference evidence="2 3" key="1">
    <citation type="submission" date="2014-04" db="EMBL/GenBank/DDBJ databases">
        <title>Evolutionary Origins and Diversification of the Mycorrhizal Mutualists.</title>
        <authorList>
            <consortium name="DOE Joint Genome Institute"/>
            <consortium name="Mycorrhizal Genomics Consortium"/>
            <person name="Kohler A."/>
            <person name="Kuo A."/>
            <person name="Nagy L.G."/>
            <person name="Floudas D."/>
            <person name="Copeland A."/>
            <person name="Barry K.W."/>
            <person name="Cichocki N."/>
            <person name="Veneault-Fourrey C."/>
            <person name="LaButti K."/>
            <person name="Lindquist E.A."/>
            <person name="Lipzen A."/>
            <person name="Lundell T."/>
            <person name="Morin E."/>
            <person name="Murat C."/>
            <person name="Riley R."/>
            <person name="Ohm R."/>
            <person name="Sun H."/>
            <person name="Tunlid A."/>
            <person name="Henrissat B."/>
            <person name="Grigoriev I.V."/>
            <person name="Hibbett D.S."/>
            <person name="Martin F."/>
        </authorList>
    </citation>
    <scope>NUCLEOTIDE SEQUENCE [LARGE SCALE GENOMIC DNA]</scope>
    <source>
        <strain evidence="2 3">FD-317 M1</strain>
    </source>
</reference>
<dbReference type="Proteomes" id="UP000053593">
    <property type="component" value="Unassembled WGS sequence"/>
</dbReference>
<feature type="region of interest" description="Disordered" evidence="1">
    <location>
        <begin position="1"/>
        <end position="21"/>
    </location>
</feature>
<evidence type="ECO:0000313" key="3">
    <source>
        <dbReference type="Proteomes" id="UP000053593"/>
    </source>
</evidence>
<evidence type="ECO:0000256" key="1">
    <source>
        <dbReference type="SAM" id="MobiDB-lite"/>
    </source>
</evidence>
<dbReference type="EMBL" id="KN834849">
    <property type="protein sequence ID" value="KIK52055.1"/>
    <property type="molecule type" value="Genomic_DNA"/>
</dbReference>
<dbReference type="OrthoDB" id="2793736at2759"/>
<feature type="compositionally biased region" description="Low complexity" evidence="1">
    <location>
        <begin position="189"/>
        <end position="201"/>
    </location>
</feature>
<proteinExistence type="predicted"/>
<dbReference type="AlphaFoldDB" id="A0A0D0AP88"/>
<organism evidence="2 3">
    <name type="scientific">Collybiopsis luxurians FD-317 M1</name>
    <dbReference type="NCBI Taxonomy" id="944289"/>
    <lineage>
        <taxon>Eukaryota</taxon>
        <taxon>Fungi</taxon>
        <taxon>Dikarya</taxon>
        <taxon>Basidiomycota</taxon>
        <taxon>Agaricomycotina</taxon>
        <taxon>Agaricomycetes</taxon>
        <taxon>Agaricomycetidae</taxon>
        <taxon>Agaricales</taxon>
        <taxon>Marasmiineae</taxon>
        <taxon>Omphalotaceae</taxon>
        <taxon>Collybiopsis</taxon>
        <taxon>Collybiopsis luxurians</taxon>
    </lineage>
</organism>
<sequence>MSSSNLPRNSVSSCSDSAASASSSNWSLEANYESLAWRLRHFDCVLEALQELRSAFFRNELALPDNELFQSASRIMDLLDIAKCTLEDAGMELWPHSLCVVGLRPHKKAYFALLKLLQTRADCLDAQLQARCLRLTSRLSTNFSIRISPAYDFYLTPKPRNPKQFPKADSEPFQLKKLCRTMPPPDAFPPSEFIPESSSSFLGPQRRRRRMRLEFPTELQESLGLESPSYMPHPHSNSQRRHHEHASPHVHAGALGSRRPGSDSIMGKRYRVQLSSLRPCHNSRF</sequence>
<feature type="region of interest" description="Disordered" evidence="1">
    <location>
        <begin position="187"/>
        <end position="207"/>
    </location>
</feature>
<accession>A0A0D0AP88</accession>
<gene>
    <name evidence="2" type="ORF">GYMLUDRAFT_50127</name>
</gene>
<dbReference type="HOGENOM" id="CLU_976777_0_0_1"/>